<organism evidence="7 8">
    <name type="scientific">Futiania mangrovi</name>
    <dbReference type="NCBI Taxonomy" id="2959716"/>
    <lineage>
        <taxon>Bacteria</taxon>
        <taxon>Pseudomonadati</taxon>
        <taxon>Pseudomonadota</taxon>
        <taxon>Alphaproteobacteria</taxon>
        <taxon>Futianiales</taxon>
        <taxon>Futianiaceae</taxon>
        <taxon>Futiania</taxon>
    </lineage>
</organism>
<evidence type="ECO:0000313" key="7">
    <source>
        <dbReference type="EMBL" id="MCP1337384.1"/>
    </source>
</evidence>
<gene>
    <name evidence="7" type="ORF">NJQ99_13255</name>
</gene>
<keyword evidence="2" id="KW-1003">Cell membrane</keyword>
<reference evidence="7" key="1">
    <citation type="submission" date="2022-06" db="EMBL/GenBank/DDBJ databases">
        <title>Isolation and Genomics of Futiania mangrovii gen. nov., sp. nov., a Rare and Metabolically-versatile member in the Class Alphaproteobacteria.</title>
        <authorList>
            <person name="Liu L."/>
            <person name="Huang W.-C."/>
            <person name="Pan J."/>
            <person name="Li J."/>
            <person name="Huang Y."/>
            <person name="Du H."/>
            <person name="Liu Y."/>
            <person name="Li M."/>
        </authorList>
    </citation>
    <scope>NUCLEOTIDE SEQUENCE</scope>
    <source>
        <strain evidence="7">FT118</strain>
    </source>
</reference>
<dbReference type="AlphaFoldDB" id="A0A9J6PHU3"/>
<dbReference type="PANTHER" id="PTHR30086">
    <property type="entry name" value="ARGININE EXPORTER PROTEIN ARGO"/>
    <property type="match status" value="1"/>
</dbReference>
<keyword evidence="5 6" id="KW-0472">Membrane</keyword>
<keyword evidence="3 6" id="KW-0812">Transmembrane</keyword>
<name>A0A9J6PHU3_9PROT</name>
<dbReference type="GO" id="GO:0005886">
    <property type="term" value="C:plasma membrane"/>
    <property type="evidence" value="ECO:0007669"/>
    <property type="project" value="UniProtKB-SubCell"/>
</dbReference>
<dbReference type="PANTHER" id="PTHR30086:SF20">
    <property type="entry name" value="ARGININE EXPORTER PROTEIN ARGO-RELATED"/>
    <property type="match status" value="1"/>
</dbReference>
<dbReference type="InterPro" id="IPR001123">
    <property type="entry name" value="LeuE-type"/>
</dbReference>
<feature type="transmembrane region" description="Helical" evidence="6">
    <location>
        <begin position="74"/>
        <end position="91"/>
    </location>
</feature>
<accession>A0A9J6PHU3</accession>
<feature type="transmembrane region" description="Helical" evidence="6">
    <location>
        <begin position="111"/>
        <end position="136"/>
    </location>
</feature>
<dbReference type="Pfam" id="PF01810">
    <property type="entry name" value="LysE"/>
    <property type="match status" value="1"/>
</dbReference>
<dbReference type="GO" id="GO:0015171">
    <property type="term" value="F:amino acid transmembrane transporter activity"/>
    <property type="evidence" value="ECO:0007669"/>
    <property type="project" value="TreeGrafter"/>
</dbReference>
<protein>
    <submittedName>
        <fullName evidence="7">LysE family translocator</fullName>
    </submittedName>
</protein>
<comment type="subcellular location">
    <subcellularLocation>
        <location evidence="1">Cell membrane</location>
        <topology evidence="1">Multi-pass membrane protein</topology>
    </subcellularLocation>
</comment>
<dbReference type="PIRSF" id="PIRSF006324">
    <property type="entry name" value="LeuE"/>
    <property type="match status" value="1"/>
</dbReference>
<evidence type="ECO:0000256" key="1">
    <source>
        <dbReference type="ARBA" id="ARBA00004651"/>
    </source>
</evidence>
<feature type="transmembrane region" description="Helical" evidence="6">
    <location>
        <begin position="187"/>
        <end position="203"/>
    </location>
</feature>
<evidence type="ECO:0000313" key="8">
    <source>
        <dbReference type="Proteomes" id="UP001055804"/>
    </source>
</evidence>
<proteinExistence type="predicted"/>
<dbReference type="RefSeq" id="WP_269333352.1">
    <property type="nucleotide sequence ID" value="NZ_JAMZFT010000003.1"/>
</dbReference>
<dbReference type="EMBL" id="JAMZFT010000003">
    <property type="protein sequence ID" value="MCP1337384.1"/>
    <property type="molecule type" value="Genomic_DNA"/>
</dbReference>
<keyword evidence="8" id="KW-1185">Reference proteome</keyword>
<feature type="transmembrane region" description="Helical" evidence="6">
    <location>
        <begin position="142"/>
        <end position="166"/>
    </location>
</feature>
<dbReference type="Proteomes" id="UP001055804">
    <property type="component" value="Unassembled WGS sequence"/>
</dbReference>
<feature type="transmembrane region" description="Helical" evidence="6">
    <location>
        <begin position="42"/>
        <end position="68"/>
    </location>
</feature>
<keyword evidence="4 6" id="KW-1133">Transmembrane helix</keyword>
<evidence type="ECO:0000256" key="2">
    <source>
        <dbReference type="ARBA" id="ARBA00022475"/>
    </source>
</evidence>
<evidence type="ECO:0000256" key="3">
    <source>
        <dbReference type="ARBA" id="ARBA00022692"/>
    </source>
</evidence>
<evidence type="ECO:0000256" key="5">
    <source>
        <dbReference type="ARBA" id="ARBA00023136"/>
    </source>
</evidence>
<comment type="caution">
    <text evidence="7">The sequence shown here is derived from an EMBL/GenBank/DDBJ whole genome shotgun (WGS) entry which is preliminary data.</text>
</comment>
<feature type="transmembrane region" description="Helical" evidence="6">
    <location>
        <begin position="6"/>
        <end position="30"/>
    </location>
</feature>
<evidence type="ECO:0000256" key="4">
    <source>
        <dbReference type="ARBA" id="ARBA00022989"/>
    </source>
</evidence>
<evidence type="ECO:0000256" key="6">
    <source>
        <dbReference type="SAM" id="Phobius"/>
    </source>
</evidence>
<sequence>MSVELYLTYLLTVGLLVMVPGPVVGLVVAVGGTQGVRAALSVTAGASLSIALQLCAAAFGLASVLALMGEAFEVLRWLCAVYLVWFAIRLWRAAPGEEGAAVPPARGAAGFLQGFLVSSTNPKSLVFFAAFFPQFIDASAPVAPQLLILTLTFQAVFTTGVAGYGLAASRLGRLAASLRFARVRNRALSLILGGAAVGLAVLRR</sequence>